<evidence type="ECO:0000313" key="10">
    <source>
        <dbReference type="EMBL" id="TCP08299.1"/>
    </source>
</evidence>
<dbReference type="InterPro" id="IPR000515">
    <property type="entry name" value="MetI-like"/>
</dbReference>
<dbReference type="PANTHER" id="PTHR30151:SF20">
    <property type="entry name" value="ABC TRANSPORTER PERMEASE PROTEIN HI_0355-RELATED"/>
    <property type="match status" value="1"/>
</dbReference>
<keyword evidence="2 7" id="KW-0813">Transport</keyword>
<reference evidence="10 12" key="2">
    <citation type="submission" date="2019-03" db="EMBL/GenBank/DDBJ databases">
        <title>Genomic Encyclopedia of Type Strains, Phase IV (KMG-IV): sequencing the most valuable type-strain genomes for metagenomic binning, comparative biology and taxonomic classification.</title>
        <authorList>
            <person name="Goeker M."/>
        </authorList>
    </citation>
    <scope>NUCLEOTIDE SEQUENCE [LARGE SCALE GENOMIC DNA]</scope>
    <source>
        <strain evidence="10 12">DSM 15264</strain>
    </source>
</reference>
<keyword evidence="6 7" id="KW-0472">Membrane</keyword>
<dbReference type="PROSITE" id="PS50928">
    <property type="entry name" value="ABC_TM1"/>
    <property type="match status" value="1"/>
</dbReference>
<accession>A0A2S5T275</accession>
<dbReference type="AlphaFoldDB" id="A0A2S5T275"/>
<evidence type="ECO:0000256" key="5">
    <source>
        <dbReference type="ARBA" id="ARBA00022989"/>
    </source>
</evidence>
<dbReference type="Pfam" id="PF00528">
    <property type="entry name" value="BPD_transp_1"/>
    <property type="match status" value="1"/>
</dbReference>
<feature type="transmembrane region" description="Helical" evidence="7">
    <location>
        <begin position="191"/>
        <end position="211"/>
    </location>
</feature>
<evidence type="ECO:0000313" key="9">
    <source>
        <dbReference type="EMBL" id="PPE69121.1"/>
    </source>
</evidence>
<evidence type="ECO:0000256" key="3">
    <source>
        <dbReference type="ARBA" id="ARBA00022475"/>
    </source>
</evidence>
<keyword evidence="4 7" id="KW-0812">Transmembrane</keyword>
<evidence type="ECO:0000256" key="7">
    <source>
        <dbReference type="RuleBase" id="RU363032"/>
    </source>
</evidence>
<evidence type="ECO:0000259" key="8">
    <source>
        <dbReference type="PROSITE" id="PS50928"/>
    </source>
</evidence>
<comment type="similarity">
    <text evidence="7">Belongs to the binding-protein-dependent transport system permease family.</text>
</comment>
<dbReference type="SUPFAM" id="SSF161098">
    <property type="entry name" value="MetI-like"/>
    <property type="match status" value="1"/>
</dbReference>
<sequence length="251" mass="26561">MKPPTLLSRPAHRALAGIATFALLWELAARGLDLPAYVLPSVSSILEAVVAQRSLLGQAAWTTIMEAVCGFALGSAGGIVLAILLTMLPPARRVLLPAATALNSVPVVAYAPLVLLWLGMGPASKVAMVSLAVGFTVFLHALAGLDRVDRRAVDLMRSFGAGPATILWRLRIPAAVPLTAAGMRVSTARSMIVAIVTEMLGAQSGLGWTIYQAVLQIDFVQVWSAIFVASAASLAFFGLVNLVEKRYVFWK</sequence>
<evidence type="ECO:0000256" key="6">
    <source>
        <dbReference type="ARBA" id="ARBA00023136"/>
    </source>
</evidence>
<dbReference type="Gene3D" id="1.10.3720.10">
    <property type="entry name" value="MetI-like"/>
    <property type="match status" value="1"/>
</dbReference>
<dbReference type="EMBL" id="PSNY01000015">
    <property type="protein sequence ID" value="PPE69121.1"/>
    <property type="molecule type" value="Genomic_DNA"/>
</dbReference>
<evidence type="ECO:0000256" key="2">
    <source>
        <dbReference type="ARBA" id="ARBA00022448"/>
    </source>
</evidence>
<dbReference type="RefSeq" id="WP_104358298.1">
    <property type="nucleotide sequence ID" value="NZ_CP064338.1"/>
</dbReference>
<feature type="transmembrane region" description="Helical" evidence="7">
    <location>
        <begin position="223"/>
        <end position="243"/>
    </location>
</feature>
<feature type="transmembrane region" description="Helical" evidence="7">
    <location>
        <begin position="64"/>
        <end position="88"/>
    </location>
</feature>
<evidence type="ECO:0000256" key="4">
    <source>
        <dbReference type="ARBA" id="ARBA00022692"/>
    </source>
</evidence>
<dbReference type="GO" id="GO:0005886">
    <property type="term" value="C:plasma membrane"/>
    <property type="evidence" value="ECO:0007669"/>
    <property type="project" value="UniProtKB-SubCell"/>
</dbReference>
<organism evidence="9 11">
    <name type="scientific">Caldimonas thermodepolymerans</name>
    <dbReference type="NCBI Taxonomy" id="215580"/>
    <lineage>
        <taxon>Bacteria</taxon>
        <taxon>Pseudomonadati</taxon>
        <taxon>Pseudomonadota</taxon>
        <taxon>Betaproteobacteria</taxon>
        <taxon>Burkholderiales</taxon>
        <taxon>Sphaerotilaceae</taxon>
        <taxon>Caldimonas</taxon>
    </lineage>
</organism>
<feature type="transmembrane region" description="Helical" evidence="7">
    <location>
        <begin position="126"/>
        <end position="145"/>
    </location>
</feature>
<keyword evidence="11" id="KW-1185">Reference proteome</keyword>
<dbReference type="PANTHER" id="PTHR30151">
    <property type="entry name" value="ALKANE SULFONATE ABC TRANSPORTER-RELATED, MEMBRANE SUBUNIT"/>
    <property type="match status" value="1"/>
</dbReference>
<dbReference type="Proteomes" id="UP000294772">
    <property type="component" value="Unassembled WGS sequence"/>
</dbReference>
<dbReference type="OrthoDB" id="8138334at2"/>
<feature type="domain" description="ABC transmembrane type-1" evidence="8">
    <location>
        <begin position="60"/>
        <end position="244"/>
    </location>
</feature>
<comment type="caution">
    <text evidence="9">The sequence shown here is derived from an EMBL/GenBank/DDBJ whole genome shotgun (WGS) entry which is preliminary data.</text>
</comment>
<protein>
    <submittedName>
        <fullName evidence="9">ABC transporter permease</fullName>
    </submittedName>
    <submittedName>
        <fullName evidence="10">NitT/TauT family transport system permease protein</fullName>
    </submittedName>
</protein>
<evidence type="ECO:0000313" key="11">
    <source>
        <dbReference type="Proteomes" id="UP000239406"/>
    </source>
</evidence>
<proteinExistence type="inferred from homology"/>
<evidence type="ECO:0000313" key="12">
    <source>
        <dbReference type="Proteomes" id="UP000294772"/>
    </source>
</evidence>
<comment type="subcellular location">
    <subcellularLocation>
        <location evidence="1 7">Cell membrane</location>
        <topology evidence="1 7">Multi-pass membrane protein</topology>
    </subcellularLocation>
</comment>
<dbReference type="Proteomes" id="UP000239406">
    <property type="component" value="Unassembled WGS sequence"/>
</dbReference>
<feature type="transmembrane region" description="Helical" evidence="7">
    <location>
        <begin position="95"/>
        <end position="120"/>
    </location>
</feature>
<keyword evidence="5 7" id="KW-1133">Transmembrane helix</keyword>
<gene>
    <name evidence="9" type="ORF">C1702_13830</name>
    <name evidence="10" type="ORF">EV676_103332</name>
</gene>
<keyword evidence="3" id="KW-1003">Cell membrane</keyword>
<dbReference type="InterPro" id="IPR035906">
    <property type="entry name" value="MetI-like_sf"/>
</dbReference>
<evidence type="ECO:0000256" key="1">
    <source>
        <dbReference type="ARBA" id="ARBA00004651"/>
    </source>
</evidence>
<reference evidence="9 11" key="1">
    <citation type="submission" date="2018-02" db="EMBL/GenBank/DDBJ databases">
        <title>Reclassifiation of [Polyangium] brachysporum DSM 7029 as Guopingzhaonella breviflexa gen. nov., sp. nov., a member of the family Comamonadaceae.</title>
        <authorList>
            <person name="Tang B."/>
        </authorList>
    </citation>
    <scope>NUCLEOTIDE SEQUENCE [LARGE SCALE GENOMIC DNA]</scope>
    <source>
        <strain evidence="9 11">DSM 15344</strain>
    </source>
</reference>
<dbReference type="CDD" id="cd06261">
    <property type="entry name" value="TM_PBP2"/>
    <property type="match status" value="1"/>
</dbReference>
<dbReference type="GO" id="GO:0055085">
    <property type="term" value="P:transmembrane transport"/>
    <property type="evidence" value="ECO:0007669"/>
    <property type="project" value="InterPro"/>
</dbReference>
<name>A0A2S5T275_9BURK</name>
<dbReference type="EMBL" id="SLXF01000003">
    <property type="protein sequence ID" value="TCP08299.1"/>
    <property type="molecule type" value="Genomic_DNA"/>
</dbReference>